<dbReference type="SUPFAM" id="SSF141072">
    <property type="entry name" value="CalX-like"/>
    <property type="match status" value="1"/>
</dbReference>
<dbReference type="SUPFAM" id="SSF49373">
    <property type="entry name" value="Invasin/intimin cell-adhesion fragments"/>
    <property type="match status" value="1"/>
</dbReference>
<dbReference type="GO" id="GO:0016020">
    <property type="term" value="C:membrane"/>
    <property type="evidence" value="ECO:0007669"/>
    <property type="project" value="TreeGrafter"/>
</dbReference>
<dbReference type="SUPFAM" id="SSF49785">
    <property type="entry name" value="Galactose-binding domain-like"/>
    <property type="match status" value="1"/>
</dbReference>
<name>A0A5C6LN88_9BACT</name>
<dbReference type="SMART" id="SM00710">
    <property type="entry name" value="PbH1"/>
    <property type="match status" value="10"/>
</dbReference>
<comment type="caution">
    <text evidence="3">The sequence shown here is derived from an EMBL/GenBank/DDBJ whole genome shotgun (WGS) entry which is preliminary data.</text>
</comment>
<evidence type="ECO:0000259" key="2">
    <source>
        <dbReference type="SMART" id="SM00635"/>
    </source>
</evidence>
<evidence type="ECO:0000259" key="1">
    <source>
        <dbReference type="SMART" id="SM00089"/>
    </source>
</evidence>
<dbReference type="GO" id="GO:0031410">
    <property type="term" value="C:cytoplasmic vesicle"/>
    <property type="evidence" value="ECO:0007669"/>
    <property type="project" value="TreeGrafter"/>
</dbReference>
<dbReference type="InterPro" id="IPR010502">
    <property type="entry name" value="Carb-bd_dom_fam9"/>
</dbReference>
<dbReference type="InterPro" id="IPR008979">
    <property type="entry name" value="Galactose-bd-like_sf"/>
</dbReference>
<dbReference type="InterPro" id="IPR022409">
    <property type="entry name" value="PKD/Chitinase_dom"/>
</dbReference>
<feature type="domain" description="BIG2" evidence="2">
    <location>
        <begin position="635"/>
        <end position="713"/>
    </location>
</feature>
<dbReference type="Gene3D" id="2.60.120.260">
    <property type="entry name" value="Galactose-binding domain-like"/>
    <property type="match status" value="1"/>
</dbReference>
<dbReference type="Pfam" id="PF22815">
    <property type="entry name" value="CatAgl_D1"/>
    <property type="match status" value="1"/>
</dbReference>
<dbReference type="InterPro" id="IPR012334">
    <property type="entry name" value="Pectin_lyas_fold"/>
</dbReference>
<dbReference type="SUPFAM" id="SSF49299">
    <property type="entry name" value="PKD domain"/>
    <property type="match status" value="1"/>
</dbReference>
<dbReference type="InterPro" id="IPR011050">
    <property type="entry name" value="Pectin_lyase_fold/virulence"/>
</dbReference>
<dbReference type="Pfam" id="PF18962">
    <property type="entry name" value="Por_Secre_tail"/>
    <property type="match status" value="1"/>
</dbReference>
<dbReference type="SUPFAM" id="SSF49344">
    <property type="entry name" value="CBD9-like"/>
    <property type="match status" value="2"/>
</dbReference>
<protein>
    <submittedName>
        <fullName evidence="3">T9SS type A sorting domain-containing protein</fullName>
    </submittedName>
</protein>
<gene>
    <name evidence="3" type="ORF">FEF09_22280</name>
</gene>
<dbReference type="GO" id="GO:0004553">
    <property type="term" value="F:hydrolase activity, hydrolyzing O-glycosyl compounds"/>
    <property type="evidence" value="ECO:0007669"/>
    <property type="project" value="InterPro"/>
</dbReference>
<dbReference type="NCBIfam" id="TIGR04183">
    <property type="entry name" value="Por_Secre_tail"/>
    <property type="match status" value="1"/>
</dbReference>
<dbReference type="Proteomes" id="UP000318815">
    <property type="component" value="Unassembled WGS sequence"/>
</dbReference>
<dbReference type="Pfam" id="PF22816">
    <property type="entry name" value="CatAgl_D2"/>
    <property type="match status" value="1"/>
</dbReference>
<dbReference type="SUPFAM" id="SSF51126">
    <property type="entry name" value="Pectin lyase-like"/>
    <property type="match status" value="1"/>
</dbReference>
<evidence type="ECO:0000313" key="3">
    <source>
        <dbReference type="EMBL" id="TWV97390.1"/>
    </source>
</evidence>
<sequence>MRKPVSFPSKAERSASITQAGPARLRYLQKIPCWYRTICCLLLLMQSSVLLAQSDGLPRGAYQMPYTRYEAENAALSGGAALEQSPQFIQTQIASEASDQKYVSLATNGAGVEWTLTQPAQGVNLRFTMPDDNTGAGRTGSLGLYVNGVKVRTINLSSYWAYQYFPAADPVQTPGGKTFMRFDEIHFRLDAPMNAGDKLSIRKDNNDAITYGVDFVEVEAVPAALPLPANFLSVTDYGATANDQTDDFAAFNACIAAAASQGKHVYIPAGRFLLSDKLALNVSNMKIQGAGIWYTDVNFSTDKQFYGGFMGRASNVEISNFTLSTINNDRLKYDEANPRLPGEMYKTYKGFMGTYGSGSRIHDIWVEHFECGFWIAGYDPPYPIDITNNLVISRCRIRNNYADGVNFCQGTSNSVVEQSSVRNNGDDGLAVWPANAAGNNATCRNNIFRYNTIENNWRAGSIALFGGTGHEIHHNLIKDGVGGSAIRFTNDFPGFTFEYPGDLIKVYENTMIGCGTSYDLWDQKRGAIEFYAGGTGIFNMQFDNNTILRSQRDGIQIYGNNLHHLVFNNTTIDGTGLDPVVRDVPSDVYGGFGLYVQAGSQTATFNNLTVTNAESGAYLNRNNSFQLIIQNINIPVSGVNIKPANDTTLTEGQVLQLSADIIPSDATNKNVTWSSSNPSVATVDASGKVTTVGIGTANITVTTASGNFTATRKVTILPGVNIAATLPNAAEGGAAGRFTVSTSSLSQSISVKYAVSGTASANDYNANPALSGTITLTPAQPSAVINITAVDDAVFEGPETLRLTLKPDASYKLGGDTIATITIADNDNPPCVSPVIAQVSGTAPVIDNTIDAAWSIAPVRNISNLVLGGLPSDYAGKWRAMYDNTNLYLLVEVNDATRISDSGASWWEDDVVEIFLDGDNSKGSAYDGANDFQLGFRWNDNVVHTGSNSVTRTTGINFRQYATATGYNLEVAIPWTTIGTTPSVGKPIGLDIQIDDDDNNGTRDAQIASFATNTTAFSNPAVFGTVYLTTCSGPQNQAPVVNAGADVTLAANTTTVTLQGTGSDPEGNAVTYSWTKISGPAATISNTTIANPVITGLTNGSTYVFQLTVSDGTLSSSDQVQVTVGTVVDPNQPGTIQARPASGTITVNGSLSESSWNLSQTISKVTTGSPNNTATFGVLWDANNLYIGVRVLDGSLYSDSPDPWDNDAVEIFIDANNNKGTTFDGRDNQFIKAYNSSALFSKTAVTGVQHAYAAITGGYTVEISIPWSQLNITPAAGVSFGFDAAYDDDDNGGARDGQAVWFGTLFNYENTSGYGTVILANSSPAAIAAAVTNEVVAKLKEPSLQILPNPATDGQAKVLISNYSGQGHLFVYDLNGRQVYAAKAQPEVRLNLPQLPKGVYVVKFTYGEKVITKKLLIQ</sequence>
<feature type="domain" description="PKD/Chitinase" evidence="1">
    <location>
        <begin position="1044"/>
        <end position="1127"/>
    </location>
</feature>
<dbReference type="Gene3D" id="2.60.40.1190">
    <property type="match status" value="2"/>
</dbReference>
<dbReference type="Pfam" id="PF22352">
    <property type="entry name" value="K319L-like_PKD"/>
    <property type="match status" value="1"/>
</dbReference>
<evidence type="ECO:0000313" key="4">
    <source>
        <dbReference type="Proteomes" id="UP000318815"/>
    </source>
</evidence>
<dbReference type="InterPro" id="IPR003343">
    <property type="entry name" value="Big_2"/>
</dbReference>
<dbReference type="CDD" id="cd09619">
    <property type="entry name" value="CBM9_like_4"/>
    <property type="match status" value="2"/>
</dbReference>
<dbReference type="InterPro" id="IPR013783">
    <property type="entry name" value="Ig-like_fold"/>
</dbReference>
<dbReference type="PANTHER" id="PTHR46182:SF2">
    <property type="entry name" value="FI19480P1"/>
    <property type="match status" value="1"/>
</dbReference>
<dbReference type="Gene3D" id="2.60.40.10">
    <property type="entry name" value="Immunoglobulins"/>
    <property type="match status" value="1"/>
</dbReference>
<dbReference type="InterPro" id="IPR033801">
    <property type="entry name" value="CBM6-CBM35-CBM36-like_1"/>
</dbReference>
<dbReference type="Gene3D" id="2.160.20.10">
    <property type="entry name" value="Single-stranded right-handed beta-helix, Pectin lyase-like"/>
    <property type="match status" value="1"/>
</dbReference>
<dbReference type="Pfam" id="PF02368">
    <property type="entry name" value="Big_2"/>
    <property type="match status" value="1"/>
</dbReference>
<dbReference type="EMBL" id="VOHS01000030">
    <property type="protein sequence ID" value="TWV97390.1"/>
    <property type="molecule type" value="Genomic_DNA"/>
</dbReference>
<dbReference type="SMART" id="SM00635">
    <property type="entry name" value="BID_2"/>
    <property type="match status" value="1"/>
</dbReference>
<keyword evidence="4" id="KW-1185">Reference proteome</keyword>
<dbReference type="InterPro" id="IPR055149">
    <property type="entry name" value="Agl_cat_D2"/>
</dbReference>
<organism evidence="3 4">
    <name type="scientific">Chitinophaga pinensis</name>
    <dbReference type="NCBI Taxonomy" id="79329"/>
    <lineage>
        <taxon>Bacteria</taxon>
        <taxon>Pseudomonadati</taxon>
        <taxon>Bacteroidota</taxon>
        <taxon>Chitinophagia</taxon>
        <taxon>Chitinophagales</taxon>
        <taxon>Chitinophagaceae</taxon>
        <taxon>Chitinophaga</taxon>
    </lineage>
</organism>
<dbReference type="SMART" id="SM00089">
    <property type="entry name" value="PKD"/>
    <property type="match status" value="1"/>
</dbReference>
<proteinExistence type="predicted"/>
<reference evidence="3 4" key="1">
    <citation type="submission" date="2019-08" db="EMBL/GenBank/DDBJ databases">
        <title>Whole genome sequencing of chitin degrading bacteria Chitinophaga pinensis YS16.</title>
        <authorList>
            <person name="Singh R.P."/>
            <person name="Manchanda G."/>
            <person name="Maurya I.K."/>
            <person name="Joshi N.K."/>
            <person name="Srivastava A.K."/>
        </authorList>
    </citation>
    <scope>NUCLEOTIDE SEQUENCE [LARGE SCALE GENOMIC DNA]</scope>
    <source>
        <strain evidence="3 4">YS-16</strain>
    </source>
</reference>
<dbReference type="InterPro" id="IPR006626">
    <property type="entry name" value="PbH1"/>
</dbReference>
<dbReference type="InterPro" id="IPR029865">
    <property type="entry name" value="KIAA0319-like"/>
</dbReference>
<dbReference type="Gene3D" id="2.60.40.1080">
    <property type="match status" value="1"/>
</dbReference>
<dbReference type="InterPro" id="IPR038081">
    <property type="entry name" value="CalX-like_sf"/>
</dbReference>
<dbReference type="CDD" id="cd14490">
    <property type="entry name" value="CBM6-CBM35-CBM36_like_1"/>
    <property type="match status" value="1"/>
</dbReference>
<dbReference type="Pfam" id="PF06452">
    <property type="entry name" value="CBM9_1"/>
    <property type="match status" value="2"/>
</dbReference>
<dbReference type="InterPro" id="IPR035986">
    <property type="entry name" value="PKD_dom_sf"/>
</dbReference>
<dbReference type="InterPro" id="IPR008964">
    <property type="entry name" value="Invasin/intimin_cell_adhesion"/>
</dbReference>
<dbReference type="InterPro" id="IPR026444">
    <property type="entry name" value="Secre_tail"/>
</dbReference>
<dbReference type="PANTHER" id="PTHR46182">
    <property type="entry name" value="FI19480P1"/>
    <property type="match status" value="1"/>
</dbReference>
<dbReference type="GO" id="GO:0016052">
    <property type="term" value="P:carbohydrate catabolic process"/>
    <property type="evidence" value="ECO:0007669"/>
    <property type="project" value="InterPro"/>
</dbReference>
<dbReference type="GO" id="GO:0030246">
    <property type="term" value="F:carbohydrate binding"/>
    <property type="evidence" value="ECO:0007669"/>
    <property type="project" value="InterPro"/>
</dbReference>
<accession>A0A5C6LN88</accession>
<dbReference type="OrthoDB" id="197688at2"/>